<dbReference type="InterPro" id="IPR029058">
    <property type="entry name" value="AB_hydrolase_fold"/>
</dbReference>
<name>A0A7W5V2C3_9ACTN</name>
<dbReference type="Pfam" id="PF00561">
    <property type="entry name" value="Abhydrolase_1"/>
    <property type="match status" value="1"/>
</dbReference>
<accession>A0A7W5V2C3</accession>
<keyword evidence="3" id="KW-1185">Reference proteome</keyword>
<dbReference type="GO" id="GO:0016020">
    <property type="term" value="C:membrane"/>
    <property type="evidence" value="ECO:0007669"/>
    <property type="project" value="TreeGrafter"/>
</dbReference>
<evidence type="ECO:0000313" key="3">
    <source>
        <dbReference type="Proteomes" id="UP000579945"/>
    </source>
</evidence>
<protein>
    <submittedName>
        <fullName evidence="2">Pimeloyl-ACP methyl ester carboxylesterase</fullName>
    </submittedName>
</protein>
<dbReference type="GO" id="GO:0003824">
    <property type="term" value="F:catalytic activity"/>
    <property type="evidence" value="ECO:0007669"/>
    <property type="project" value="UniProtKB-ARBA"/>
</dbReference>
<sequence length="257" mass="28330">MGFAAAGDVRLFYTDDGSGDTTLLLVHGWGADSHQWVHHIPSFAARFRVIAVDLRGHGYSSAPPSGNNPPTMAEDLLALLDLLAVQRCVAVGHSMGGVIASRLAVEHPSRVEAVVGVDPGYGRPDEVVAMAVAMRETPAVRIDEWCYTPASPAWLREWHRRRLLATPPHVLTEAYDALWSGPEAIGSRAAAEPYLSRRECPVLTFWTDPAQAAWESDLFKHPASRTVCWQGSGHRLHEERPAEFTLVVNQWLKEISR</sequence>
<dbReference type="AlphaFoldDB" id="A0A7W5V2C3"/>
<organism evidence="2 3">
    <name type="scientific">Nonomuraea dietziae</name>
    <dbReference type="NCBI Taxonomy" id="65515"/>
    <lineage>
        <taxon>Bacteria</taxon>
        <taxon>Bacillati</taxon>
        <taxon>Actinomycetota</taxon>
        <taxon>Actinomycetes</taxon>
        <taxon>Streptosporangiales</taxon>
        <taxon>Streptosporangiaceae</taxon>
        <taxon>Nonomuraea</taxon>
    </lineage>
</organism>
<proteinExistence type="predicted"/>
<dbReference type="InterPro" id="IPR000073">
    <property type="entry name" value="AB_hydrolase_1"/>
</dbReference>
<dbReference type="PANTHER" id="PTHR43798">
    <property type="entry name" value="MONOACYLGLYCEROL LIPASE"/>
    <property type="match status" value="1"/>
</dbReference>
<dbReference type="InterPro" id="IPR050266">
    <property type="entry name" value="AB_hydrolase_sf"/>
</dbReference>
<dbReference type="PRINTS" id="PR00111">
    <property type="entry name" value="ABHYDROLASE"/>
</dbReference>
<dbReference type="PANTHER" id="PTHR43798:SF33">
    <property type="entry name" value="HYDROLASE, PUTATIVE (AFU_ORTHOLOGUE AFUA_2G14860)-RELATED"/>
    <property type="match status" value="1"/>
</dbReference>
<dbReference type="Gene3D" id="3.40.50.1820">
    <property type="entry name" value="alpha/beta hydrolase"/>
    <property type="match status" value="1"/>
</dbReference>
<comment type="caution">
    <text evidence="2">The sequence shown here is derived from an EMBL/GenBank/DDBJ whole genome shotgun (WGS) entry which is preliminary data.</text>
</comment>
<dbReference type="RefSeq" id="WP_183648421.1">
    <property type="nucleotide sequence ID" value="NZ_BAAAXX010000155.1"/>
</dbReference>
<dbReference type="GeneID" id="95389893"/>
<evidence type="ECO:0000313" key="2">
    <source>
        <dbReference type="EMBL" id="MBB3727604.1"/>
    </source>
</evidence>
<dbReference type="SUPFAM" id="SSF53474">
    <property type="entry name" value="alpha/beta-Hydrolases"/>
    <property type="match status" value="1"/>
</dbReference>
<gene>
    <name evidence="2" type="ORF">FHR33_003464</name>
</gene>
<dbReference type="Proteomes" id="UP000579945">
    <property type="component" value="Unassembled WGS sequence"/>
</dbReference>
<reference evidence="2 3" key="1">
    <citation type="submission" date="2020-08" db="EMBL/GenBank/DDBJ databases">
        <title>Sequencing the genomes of 1000 actinobacteria strains.</title>
        <authorList>
            <person name="Klenk H.-P."/>
        </authorList>
    </citation>
    <scope>NUCLEOTIDE SEQUENCE [LARGE SCALE GENOMIC DNA]</scope>
    <source>
        <strain evidence="2 3">DSM 44320</strain>
    </source>
</reference>
<evidence type="ECO:0000259" key="1">
    <source>
        <dbReference type="Pfam" id="PF00561"/>
    </source>
</evidence>
<dbReference type="EMBL" id="JACIBV010000001">
    <property type="protein sequence ID" value="MBB3727604.1"/>
    <property type="molecule type" value="Genomic_DNA"/>
</dbReference>
<feature type="domain" description="AB hydrolase-1" evidence="1">
    <location>
        <begin position="22"/>
        <end position="128"/>
    </location>
</feature>